<dbReference type="RefSeq" id="WP_055635035.1">
    <property type="nucleotide sequence ID" value="NZ_JBIRRP010000005.1"/>
</dbReference>
<dbReference type="InterPro" id="IPR050155">
    <property type="entry name" value="HAD-like_hydrolase_sf"/>
</dbReference>
<dbReference type="STRING" id="1943.AQJ64_43045"/>
<comment type="caution">
    <text evidence="2">The sequence shown here is derived from an EMBL/GenBank/DDBJ whole genome shotgun (WGS) entry which is preliminary data.</text>
</comment>
<dbReference type="SFLD" id="SFLDS00003">
    <property type="entry name" value="Haloacid_Dehalogenase"/>
    <property type="match status" value="1"/>
</dbReference>
<accession>A0A101SJQ8</accession>
<dbReference type="InterPro" id="IPR023214">
    <property type="entry name" value="HAD_sf"/>
</dbReference>
<reference evidence="2 3" key="1">
    <citation type="submission" date="2015-10" db="EMBL/GenBank/DDBJ databases">
        <title>Draft genome sequence of Streptomyces griseoruber DSM 40281, type strain for the species Streptomyces griseoruber.</title>
        <authorList>
            <person name="Ruckert C."/>
            <person name="Winkler A."/>
            <person name="Kalinowski J."/>
            <person name="Kampfer P."/>
            <person name="Glaeser S."/>
        </authorList>
    </citation>
    <scope>NUCLEOTIDE SEQUENCE [LARGE SCALE GENOMIC DNA]</scope>
    <source>
        <strain evidence="2 3">DSM 40281</strain>
    </source>
</reference>
<evidence type="ECO:0008006" key="4">
    <source>
        <dbReference type="Google" id="ProtNLM"/>
    </source>
</evidence>
<dbReference type="PANTHER" id="PTHR43434">
    <property type="entry name" value="PHOSPHOGLYCOLATE PHOSPHATASE"/>
    <property type="match status" value="1"/>
</dbReference>
<dbReference type="InterPro" id="IPR036412">
    <property type="entry name" value="HAD-like_sf"/>
</dbReference>
<dbReference type="InterPro" id="IPR041492">
    <property type="entry name" value="HAD_2"/>
</dbReference>
<dbReference type="Gene3D" id="1.10.150.240">
    <property type="entry name" value="Putative phosphatase, domain 2"/>
    <property type="match status" value="1"/>
</dbReference>
<organism evidence="2 3">
    <name type="scientific">Streptomyces griseoruber</name>
    <dbReference type="NCBI Taxonomy" id="1943"/>
    <lineage>
        <taxon>Bacteria</taxon>
        <taxon>Bacillati</taxon>
        <taxon>Actinomycetota</taxon>
        <taxon>Actinomycetes</taxon>
        <taxon>Kitasatosporales</taxon>
        <taxon>Streptomycetaceae</taxon>
        <taxon>Streptomyces</taxon>
    </lineage>
</organism>
<protein>
    <recommendedName>
        <fullName evidence="4">Hydrolase</fullName>
    </recommendedName>
</protein>
<dbReference type="Proteomes" id="UP000052982">
    <property type="component" value="Unassembled WGS sequence"/>
</dbReference>
<dbReference type="EMBL" id="LMWW01000086">
    <property type="protein sequence ID" value="KUN75280.1"/>
    <property type="molecule type" value="Genomic_DNA"/>
</dbReference>
<dbReference type="GO" id="GO:0008967">
    <property type="term" value="F:phosphoglycolate phosphatase activity"/>
    <property type="evidence" value="ECO:0007669"/>
    <property type="project" value="TreeGrafter"/>
</dbReference>
<dbReference type="InterPro" id="IPR006439">
    <property type="entry name" value="HAD-SF_hydro_IA"/>
</dbReference>
<dbReference type="PRINTS" id="PR00413">
    <property type="entry name" value="HADHALOGNASE"/>
</dbReference>
<evidence type="ECO:0000256" key="1">
    <source>
        <dbReference type="SAM" id="MobiDB-lite"/>
    </source>
</evidence>
<gene>
    <name evidence="2" type="ORF">AQJ64_43045</name>
</gene>
<feature type="region of interest" description="Disordered" evidence="1">
    <location>
        <begin position="226"/>
        <end position="245"/>
    </location>
</feature>
<keyword evidence="3" id="KW-1185">Reference proteome</keyword>
<dbReference type="NCBIfam" id="TIGR01549">
    <property type="entry name" value="HAD-SF-IA-v1"/>
    <property type="match status" value="1"/>
</dbReference>
<dbReference type="AlphaFoldDB" id="A0A101SJQ8"/>
<dbReference type="SUPFAM" id="SSF56784">
    <property type="entry name" value="HAD-like"/>
    <property type="match status" value="1"/>
</dbReference>
<sequence length="245" mass="25185">MNGPLRAVVFDLDGTLADTPAAIRRLLVRVCAEHDRAVAPEEAASTVGIPLEEAFGRLLGTAPDAARTGRAVARYRELFDAEVLGMGTRLLHPDVPEGLARLRDAGIALAVATAKVSRSARALLHALRIDAYFPVVIGHDMVSRGKPHPESGLAAARALGVPPDGCAYVGDTVGDMRMAVAAGMRPVAVGYGVGGRDALAAVPGTTVCDTFPDVVAHLLAAGPECPLPGDGTRRTPAALLPGGGR</sequence>
<dbReference type="SFLD" id="SFLDG01129">
    <property type="entry name" value="C1.5:_HAD__Beta-PGM__Phosphata"/>
    <property type="match status" value="1"/>
</dbReference>
<dbReference type="Pfam" id="PF13419">
    <property type="entry name" value="HAD_2"/>
    <property type="match status" value="1"/>
</dbReference>
<evidence type="ECO:0000313" key="3">
    <source>
        <dbReference type="Proteomes" id="UP000052982"/>
    </source>
</evidence>
<proteinExistence type="predicted"/>
<dbReference type="Gene3D" id="3.40.50.1000">
    <property type="entry name" value="HAD superfamily/HAD-like"/>
    <property type="match status" value="1"/>
</dbReference>
<name>A0A101SJQ8_9ACTN</name>
<dbReference type="OrthoDB" id="9793014at2"/>
<dbReference type="PANTHER" id="PTHR43434:SF1">
    <property type="entry name" value="PHOSPHOGLYCOLATE PHOSPHATASE"/>
    <property type="match status" value="1"/>
</dbReference>
<evidence type="ECO:0000313" key="2">
    <source>
        <dbReference type="EMBL" id="KUN75280.1"/>
    </source>
</evidence>
<dbReference type="SFLD" id="SFLDG01135">
    <property type="entry name" value="C1.5.6:_HAD__Beta-PGM__Phospha"/>
    <property type="match status" value="1"/>
</dbReference>
<dbReference type="GO" id="GO:0006281">
    <property type="term" value="P:DNA repair"/>
    <property type="evidence" value="ECO:0007669"/>
    <property type="project" value="TreeGrafter"/>
</dbReference>
<dbReference type="InterPro" id="IPR023198">
    <property type="entry name" value="PGP-like_dom2"/>
</dbReference>